<sequence length="352" mass="36997">MSSSPSMLLNPDIALLLAEHTTNVSSLCALMQTCKGMHALITSHERSIVKAKLQHQHHLASPLGTALSSVGPEREVLPPYTFAVIQEHEMRARRIDTLFRDDDEPLRRAIGAARPFKALPEGEVDRLVLGLKRASHLAQLAFLHKLPALDLAYLAHLAAIGGMAYANVYPENMADPAAWEHLVAIKEVLLRQGSMALWAWFQPAAAPGSGSGGIAAGVVAAVIGSGSGGGGGPGGKKATALTRFLDLATAGVRDEIRVWDMGGGGGGQGGQGDEDDGDGSEDGESEDGSEDGSSVDGSDDGSENQSEHALPPGLHMTLHEAFSLASGRAKQRARIEIDMLVLSDIRGGHEYE</sequence>
<name>A0AAE0J2C9_9PEZI</name>
<dbReference type="Proteomes" id="UP001286456">
    <property type="component" value="Unassembled WGS sequence"/>
</dbReference>
<dbReference type="EMBL" id="JAUEPO010000001">
    <property type="protein sequence ID" value="KAK3335636.1"/>
    <property type="molecule type" value="Genomic_DNA"/>
</dbReference>
<evidence type="ECO:0000313" key="2">
    <source>
        <dbReference type="EMBL" id="KAK3335636.1"/>
    </source>
</evidence>
<comment type="caution">
    <text evidence="2">The sequence shown here is derived from an EMBL/GenBank/DDBJ whole genome shotgun (WGS) entry which is preliminary data.</text>
</comment>
<protein>
    <submittedName>
        <fullName evidence="2">Uncharacterized protein</fullName>
    </submittedName>
</protein>
<reference evidence="2" key="1">
    <citation type="journal article" date="2023" name="Mol. Phylogenet. Evol.">
        <title>Genome-scale phylogeny and comparative genomics of the fungal order Sordariales.</title>
        <authorList>
            <person name="Hensen N."/>
            <person name="Bonometti L."/>
            <person name="Westerberg I."/>
            <person name="Brannstrom I.O."/>
            <person name="Guillou S."/>
            <person name="Cros-Aarteil S."/>
            <person name="Calhoun S."/>
            <person name="Haridas S."/>
            <person name="Kuo A."/>
            <person name="Mondo S."/>
            <person name="Pangilinan J."/>
            <person name="Riley R."/>
            <person name="LaButti K."/>
            <person name="Andreopoulos B."/>
            <person name="Lipzen A."/>
            <person name="Chen C."/>
            <person name="Yan M."/>
            <person name="Daum C."/>
            <person name="Ng V."/>
            <person name="Clum A."/>
            <person name="Steindorff A."/>
            <person name="Ohm R.A."/>
            <person name="Martin F."/>
            <person name="Silar P."/>
            <person name="Natvig D.O."/>
            <person name="Lalanne C."/>
            <person name="Gautier V."/>
            <person name="Ament-Velasquez S.L."/>
            <person name="Kruys A."/>
            <person name="Hutchinson M.I."/>
            <person name="Powell A.J."/>
            <person name="Barry K."/>
            <person name="Miller A.N."/>
            <person name="Grigoriev I.V."/>
            <person name="Debuchy R."/>
            <person name="Gladieux P."/>
            <person name="Hiltunen Thoren M."/>
            <person name="Johannesson H."/>
        </authorList>
    </citation>
    <scope>NUCLEOTIDE SEQUENCE</scope>
    <source>
        <strain evidence="2">SMH4131-1</strain>
    </source>
</reference>
<gene>
    <name evidence="2" type="ORF">B0T19DRAFT_452822</name>
</gene>
<organism evidence="2 3">
    <name type="scientific">Cercophora scortea</name>
    <dbReference type="NCBI Taxonomy" id="314031"/>
    <lineage>
        <taxon>Eukaryota</taxon>
        <taxon>Fungi</taxon>
        <taxon>Dikarya</taxon>
        <taxon>Ascomycota</taxon>
        <taxon>Pezizomycotina</taxon>
        <taxon>Sordariomycetes</taxon>
        <taxon>Sordariomycetidae</taxon>
        <taxon>Sordariales</taxon>
        <taxon>Lasiosphaeriaceae</taxon>
        <taxon>Cercophora</taxon>
    </lineage>
</organism>
<reference evidence="2" key="2">
    <citation type="submission" date="2023-06" db="EMBL/GenBank/DDBJ databases">
        <authorList>
            <consortium name="Lawrence Berkeley National Laboratory"/>
            <person name="Haridas S."/>
            <person name="Hensen N."/>
            <person name="Bonometti L."/>
            <person name="Westerberg I."/>
            <person name="Brannstrom I.O."/>
            <person name="Guillou S."/>
            <person name="Cros-Aarteil S."/>
            <person name="Calhoun S."/>
            <person name="Kuo A."/>
            <person name="Mondo S."/>
            <person name="Pangilinan J."/>
            <person name="Riley R."/>
            <person name="Labutti K."/>
            <person name="Andreopoulos B."/>
            <person name="Lipzen A."/>
            <person name="Chen C."/>
            <person name="Yanf M."/>
            <person name="Daum C."/>
            <person name="Ng V."/>
            <person name="Clum A."/>
            <person name="Steindorff A."/>
            <person name="Ohm R."/>
            <person name="Martin F."/>
            <person name="Silar P."/>
            <person name="Natvig D."/>
            <person name="Lalanne C."/>
            <person name="Gautier V."/>
            <person name="Ament-Velasquez S.L."/>
            <person name="Kruys A."/>
            <person name="Hutchinson M.I."/>
            <person name="Powell A.J."/>
            <person name="Barry K."/>
            <person name="Miller A.N."/>
            <person name="Grigoriev I.V."/>
            <person name="Debuchy R."/>
            <person name="Gladieux P."/>
            <person name="Thoren M.H."/>
            <person name="Johannesson H."/>
        </authorList>
    </citation>
    <scope>NUCLEOTIDE SEQUENCE</scope>
    <source>
        <strain evidence="2">SMH4131-1</strain>
    </source>
</reference>
<dbReference type="AlphaFoldDB" id="A0AAE0J2C9"/>
<proteinExistence type="predicted"/>
<feature type="compositionally biased region" description="Gly residues" evidence="1">
    <location>
        <begin position="261"/>
        <end position="271"/>
    </location>
</feature>
<evidence type="ECO:0000313" key="3">
    <source>
        <dbReference type="Proteomes" id="UP001286456"/>
    </source>
</evidence>
<keyword evidence="3" id="KW-1185">Reference proteome</keyword>
<feature type="region of interest" description="Disordered" evidence="1">
    <location>
        <begin position="258"/>
        <end position="311"/>
    </location>
</feature>
<accession>A0AAE0J2C9</accession>
<evidence type="ECO:0000256" key="1">
    <source>
        <dbReference type="SAM" id="MobiDB-lite"/>
    </source>
</evidence>
<feature type="compositionally biased region" description="Acidic residues" evidence="1">
    <location>
        <begin position="272"/>
        <end position="290"/>
    </location>
</feature>